<dbReference type="PROSITE" id="PS51318">
    <property type="entry name" value="TAT"/>
    <property type="match status" value="1"/>
</dbReference>
<keyword evidence="4" id="KW-1185">Reference proteome</keyword>
<feature type="signal peptide" evidence="1">
    <location>
        <begin position="1"/>
        <end position="43"/>
    </location>
</feature>
<accession>H3KC97</accession>
<dbReference type="Gene3D" id="3.40.50.1980">
    <property type="entry name" value="Nitrogenase molybdenum iron protein domain"/>
    <property type="match status" value="2"/>
</dbReference>
<dbReference type="Proteomes" id="UP000004956">
    <property type="component" value="Unassembled WGS sequence"/>
</dbReference>
<dbReference type="RefSeq" id="WP_008540811.1">
    <property type="nucleotide sequence ID" value="NZ_JH604872.1"/>
</dbReference>
<evidence type="ECO:0000313" key="3">
    <source>
        <dbReference type="EMBL" id="EHY32259.1"/>
    </source>
</evidence>
<evidence type="ECO:0000313" key="4">
    <source>
        <dbReference type="Proteomes" id="UP000004956"/>
    </source>
</evidence>
<dbReference type="InterPro" id="IPR002491">
    <property type="entry name" value="ABC_transptr_periplasmic_BD"/>
</dbReference>
<dbReference type="InterPro" id="IPR006311">
    <property type="entry name" value="TAT_signal"/>
</dbReference>
<dbReference type="Pfam" id="PF01497">
    <property type="entry name" value="Peripla_BP_2"/>
    <property type="match status" value="1"/>
</dbReference>
<dbReference type="OrthoDB" id="9775594at2"/>
<dbReference type="EMBL" id="AFBQ01000041">
    <property type="protein sequence ID" value="EHY32259.1"/>
    <property type="molecule type" value="Genomic_DNA"/>
</dbReference>
<proteinExistence type="predicted"/>
<keyword evidence="1" id="KW-0732">Signal</keyword>
<dbReference type="SUPFAM" id="SSF53807">
    <property type="entry name" value="Helical backbone' metal receptor"/>
    <property type="match status" value="1"/>
</dbReference>
<name>H3KC97_9BURK</name>
<reference evidence="3 4" key="1">
    <citation type="submission" date="2011-11" db="EMBL/GenBank/DDBJ databases">
        <authorList>
            <person name="Weinstock G."/>
            <person name="Sodergren E."/>
            <person name="Clifton S."/>
            <person name="Fulton L."/>
            <person name="Fulton B."/>
            <person name="Courtney L."/>
            <person name="Fronick C."/>
            <person name="Harrison M."/>
            <person name="Strong C."/>
            <person name="Farmer C."/>
            <person name="Delahaunty K."/>
            <person name="Markovic C."/>
            <person name="Hall O."/>
            <person name="Minx P."/>
            <person name="Tomlinson C."/>
            <person name="Mitreva M."/>
            <person name="Hou S."/>
            <person name="Chen J."/>
            <person name="Wollam A."/>
            <person name="Pepin K.H."/>
            <person name="Johnson M."/>
            <person name="Bhonagiri V."/>
            <person name="Zhang X."/>
            <person name="Suruliraj S."/>
            <person name="Warren W."/>
            <person name="Chinwalla A."/>
            <person name="Mardis E.R."/>
            <person name="Wilson R.K."/>
        </authorList>
    </citation>
    <scope>NUCLEOTIDE SEQUENCE [LARGE SCALE GENOMIC DNA]</scope>
    <source>
        <strain evidence="3 4">YIT 11816</strain>
    </source>
</reference>
<evidence type="ECO:0000256" key="1">
    <source>
        <dbReference type="SAM" id="SignalP"/>
    </source>
</evidence>
<dbReference type="PATRIC" id="fig|762967.3.peg.291"/>
<comment type="caution">
    <text evidence="3">The sequence shown here is derived from an EMBL/GenBank/DDBJ whole genome shotgun (WGS) entry which is preliminary data.</text>
</comment>
<dbReference type="PANTHER" id="PTHR30535:SF34">
    <property type="entry name" value="MOLYBDATE-BINDING PROTEIN MOLA"/>
    <property type="match status" value="1"/>
</dbReference>
<dbReference type="PANTHER" id="PTHR30535">
    <property type="entry name" value="VITAMIN B12-BINDING PROTEIN"/>
    <property type="match status" value="1"/>
</dbReference>
<organism evidence="3 4">
    <name type="scientific">Sutterella parvirubra YIT 11816</name>
    <dbReference type="NCBI Taxonomy" id="762967"/>
    <lineage>
        <taxon>Bacteria</taxon>
        <taxon>Pseudomonadati</taxon>
        <taxon>Pseudomonadota</taxon>
        <taxon>Betaproteobacteria</taxon>
        <taxon>Burkholderiales</taxon>
        <taxon>Sutterellaceae</taxon>
        <taxon>Sutterella</taxon>
    </lineage>
</organism>
<protein>
    <submittedName>
        <fullName evidence="3">Tat pathway signal sequence domain protein</fullName>
    </submittedName>
</protein>
<gene>
    <name evidence="3" type="ORF">HMPREF9440_00347</name>
</gene>
<feature type="domain" description="Fe/B12 periplasmic-binding" evidence="2">
    <location>
        <begin position="75"/>
        <end position="374"/>
    </location>
</feature>
<evidence type="ECO:0000259" key="2">
    <source>
        <dbReference type="PROSITE" id="PS50983"/>
    </source>
</evidence>
<dbReference type="PROSITE" id="PS50983">
    <property type="entry name" value="FE_B12_PBP"/>
    <property type="match status" value="1"/>
</dbReference>
<dbReference type="HOGENOM" id="CLU_038034_5_1_4"/>
<dbReference type="AlphaFoldDB" id="H3KC97"/>
<sequence length="401" mass="43956">MTNPTDKTDLNELHLGRRPFLRGLGLTALGGLALASPFGAAFAADAAQAPEASAEGPFTVTDVEGRTVAFERRPQKFAVGNYILGFLFVSGGAGLAKVAALPQDGWEATRTGEYRVLMQAFPQLKSIPSIGGYHDDILKTETILSIRPDVLLINRSQFAANSAKVAVWEKAGIRTVVLDYHSIKLETHAKSTELLGKLLGREAVAESLIREYRDALTLVADRLKDLPDAEKPKVYVECGNMGLAAYGNSYNKTILWGAILEAAGARNIARDMKAPYGALDREFVLASNPDVIVIAGSIWAGHESDQMRMGLTVKEDEAKARLAGFASRPLWSRVKAVQEKRVLGVDHGSLRMMMDYVYTLWLAKELHPSRFEDVDVEKIPGNFYRRYLPEVDPAGTFFTTL</sequence>
<dbReference type="STRING" id="762967.HMPREF9440_00347"/>
<dbReference type="InterPro" id="IPR050902">
    <property type="entry name" value="ABC_Transporter_SBP"/>
</dbReference>
<feature type="chain" id="PRO_5003588817" evidence="1">
    <location>
        <begin position="44"/>
        <end position="401"/>
    </location>
</feature>